<dbReference type="Proteomes" id="UP001148662">
    <property type="component" value="Unassembled WGS sequence"/>
</dbReference>
<name>A0ACC1T3C8_9APHY</name>
<proteinExistence type="predicted"/>
<sequence>MSQSYASSLTTASPMAIEVPEDKHKEQEVAERVVDVGKENDENDPVPTPTGWRKIVLVTILCGAQFFDIFTACSAIAALPTIGEKLGFTAGQLPWVLSAYTLTFGAFQVPAGRLSDIYHPKPVFCIGFFCVGLFSVLCAVSVQPIMLLVFRAMCGLCAAMTVPSAMSILVQTFRDPKEQSDILGIFGASGAVGNCVGLVIGGVLSAKASWRWLIEVFQDLWQWSALSAAVHSIPIGVSGGLSAWLTGVHGHRVPKRLLLVVGQLFMIVGAVLFALSKEPEHYWPYIFPGMIVGIFGLSMAYVGSNVTTMSGARKGEEGVVGAVLYTSYQIGSTLGIAVSTAVTLGKNSHALVGGSLPGAPPSLLFRAIDALPRASLQMAARDNDRALTSPTSIMTAKEAFISLGRLPNLASSFLAADSTFKLQTLTTVGLLVVHNLTLASIFSNSEMDTDATLWVTGLMVVQLSPLRSSERTDMETSDGTPRPSDITHVPVNIYICVIDELQAAKRRSRTLEAEKHTLLEQVARLERQVNSLREVLRRIPVELRANCVRGEDGGREEVLDGRPGRARVSGRSHSRSVSASSSESSLEGPGEGHIPQGEPRTQTYDNANGEDEPDNSPRDPPTRVNRFTDDATVPTTHSRRTRRWQTTIRRVVSRGTATIRRVSGGRSPPTAPHQTVPSSAAFELSILSNPLPERPVATALPPCIPNHVHEWGLKGSNKSMRKYTCKHCKLWVQEKPDDDRGCWISFKFGHSS</sequence>
<dbReference type="EMBL" id="JANHOG010000669">
    <property type="protein sequence ID" value="KAJ3552365.1"/>
    <property type="molecule type" value="Genomic_DNA"/>
</dbReference>
<evidence type="ECO:0000313" key="2">
    <source>
        <dbReference type="Proteomes" id="UP001148662"/>
    </source>
</evidence>
<reference evidence="1" key="1">
    <citation type="submission" date="2022-07" db="EMBL/GenBank/DDBJ databases">
        <title>Genome Sequence of Phlebia brevispora.</title>
        <authorList>
            <person name="Buettner E."/>
        </authorList>
    </citation>
    <scope>NUCLEOTIDE SEQUENCE</scope>
    <source>
        <strain evidence="1">MPL23</strain>
    </source>
</reference>
<gene>
    <name evidence="1" type="ORF">NM688_g4188</name>
</gene>
<organism evidence="1 2">
    <name type="scientific">Phlebia brevispora</name>
    <dbReference type="NCBI Taxonomy" id="194682"/>
    <lineage>
        <taxon>Eukaryota</taxon>
        <taxon>Fungi</taxon>
        <taxon>Dikarya</taxon>
        <taxon>Basidiomycota</taxon>
        <taxon>Agaricomycotina</taxon>
        <taxon>Agaricomycetes</taxon>
        <taxon>Polyporales</taxon>
        <taxon>Meruliaceae</taxon>
        <taxon>Phlebia</taxon>
    </lineage>
</organism>
<comment type="caution">
    <text evidence="1">The sequence shown here is derived from an EMBL/GenBank/DDBJ whole genome shotgun (WGS) entry which is preliminary data.</text>
</comment>
<keyword evidence="2" id="KW-1185">Reference proteome</keyword>
<accession>A0ACC1T3C8</accession>
<evidence type="ECO:0000313" key="1">
    <source>
        <dbReference type="EMBL" id="KAJ3552365.1"/>
    </source>
</evidence>
<protein>
    <submittedName>
        <fullName evidence="1">Uncharacterized protein</fullName>
    </submittedName>
</protein>